<dbReference type="Proteomes" id="UP000824469">
    <property type="component" value="Unassembled WGS sequence"/>
</dbReference>
<dbReference type="PANTHER" id="PTHR31984">
    <property type="entry name" value="TRANSPORTER, PUTATIVE (DUF179)-RELATED"/>
    <property type="match status" value="1"/>
</dbReference>
<comment type="caution">
    <text evidence="2">The sequence shown here is derived from an EMBL/GenBank/DDBJ whole genome shotgun (WGS) entry which is preliminary data.</text>
</comment>
<accession>A0AA38FB27</accession>
<keyword evidence="3" id="KW-1185">Reference proteome</keyword>
<proteinExistence type="predicted"/>
<evidence type="ECO:0000256" key="1">
    <source>
        <dbReference type="SAM" id="MobiDB-lite"/>
    </source>
</evidence>
<dbReference type="OMA" id="DILQLMG"/>
<evidence type="ECO:0000313" key="3">
    <source>
        <dbReference type="Proteomes" id="UP000824469"/>
    </source>
</evidence>
<organism evidence="2 3">
    <name type="scientific">Taxus chinensis</name>
    <name type="common">Chinese yew</name>
    <name type="synonym">Taxus wallichiana var. chinensis</name>
    <dbReference type="NCBI Taxonomy" id="29808"/>
    <lineage>
        <taxon>Eukaryota</taxon>
        <taxon>Viridiplantae</taxon>
        <taxon>Streptophyta</taxon>
        <taxon>Embryophyta</taxon>
        <taxon>Tracheophyta</taxon>
        <taxon>Spermatophyta</taxon>
        <taxon>Pinopsida</taxon>
        <taxon>Pinidae</taxon>
        <taxon>Conifers II</taxon>
        <taxon>Cupressales</taxon>
        <taxon>Taxaceae</taxon>
        <taxon>Taxus</taxon>
    </lineage>
</organism>
<dbReference type="EMBL" id="JAHRHJ020000010">
    <property type="protein sequence ID" value="KAH9299184.1"/>
    <property type="molecule type" value="Genomic_DNA"/>
</dbReference>
<reference evidence="2 3" key="1">
    <citation type="journal article" date="2021" name="Nat. Plants">
        <title>The Taxus genome provides insights into paclitaxel biosynthesis.</title>
        <authorList>
            <person name="Xiong X."/>
            <person name="Gou J."/>
            <person name="Liao Q."/>
            <person name="Li Y."/>
            <person name="Zhou Q."/>
            <person name="Bi G."/>
            <person name="Li C."/>
            <person name="Du R."/>
            <person name="Wang X."/>
            <person name="Sun T."/>
            <person name="Guo L."/>
            <person name="Liang H."/>
            <person name="Lu P."/>
            <person name="Wu Y."/>
            <person name="Zhang Z."/>
            <person name="Ro D.K."/>
            <person name="Shang Y."/>
            <person name="Huang S."/>
            <person name="Yan J."/>
        </authorList>
    </citation>
    <scope>NUCLEOTIDE SEQUENCE [LARGE SCALE GENOMIC DNA]</scope>
    <source>
        <strain evidence="2">Ta-2019</strain>
    </source>
</reference>
<sequence length="247" mass="27054">RLALLTCIVASGNDDRPVPEEDSPEDKSEIDSPESSDTGAKCEPSGLDWRTFRARLVASEQIHKTENKELGNVTESSSVLGPKWAHPIPAPEPGCVLVATEKAMSITDMEPTHRDLAETFANCPLYYGGPIEASIFLLTTGRNVPTEFEEVISGLCYGARNSLHIAAELVRNNILQPQNFRFFLGFSGWESDQLKNEIALGYWYVAACSPDLITTASASSSGLWEEILELMGGQYAELGRKSKEDNL</sequence>
<dbReference type="Gene3D" id="3.40.1740.10">
    <property type="entry name" value="VC0467-like"/>
    <property type="match status" value="1"/>
</dbReference>
<dbReference type="SUPFAM" id="SSF143456">
    <property type="entry name" value="VC0467-like"/>
    <property type="match status" value="1"/>
</dbReference>
<protein>
    <submittedName>
        <fullName evidence="2">Uncharacterized protein</fullName>
    </submittedName>
</protein>
<feature type="compositionally biased region" description="Basic and acidic residues" evidence="1">
    <location>
        <begin position="13"/>
        <end position="30"/>
    </location>
</feature>
<name>A0AA38FB27_TAXCH</name>
<dbReference type="PANTHER" id="PTHR31984:SF11">
    <property type="entry name" value="TRANSPORTER, PUTATIVE (DUF179)-RELATED"/>
    <property type="match status" value="1"/>
</dbReference>
<evidence type="ECO:0000313" key="2">
    <source>
        <dbReference type="EMBL" id="KAH9299184.1"/>
    </source>
</evidence>
<dbReference type="InterPro" id="IPR003774">
    <property type="entry name" value="AlgH-like"/>
</dbReference>
<dbReference type="AlphaFoldDB" id="A0AA38FB27"/>
<dbReference type="Pfam" id="PF02622">
    <property type="entry name" value="DUF179"/>
    <property type="match status" value="1"/>
</dbReference>
<feature type="region of interest" description="Disordered" evidence="1">
    <location>
        <begin position="10"/>
        <end position="45"/>
    </location>
</feature>
<feature type="non-terminal residue" evidence="2">
    <location>
        <position position="1"/>
    </location>
</feature>
<gene>
    <name evidence="2" type="ORF">KI387_030866</name>
</gene>